<dbReference type="OrthoDB" id="6158912at2759"/>
<name>A0A8S3Z4S5_9EUPU</name>
<keyword evidence="2" id="KW-1185">Reference proteome</keyword>
<dbReference type="Gene3D" id="2.60.120.260">
    <property type="entry name" value="Galactose-binding domain-like"/>
    <property type="match status" value="1"/>
</dbReference>
<comment type="caution">
    <text evidence="1">The sequence shown here is derived from an EMBL/GenBank/DDBJ whole genome shotgun (WGS) entry which is preliminary data.</text>
</comment>
<evidence type="ECO:0008006" key="3">
    <source>
        <dbReference type="Google" id="ProtNLM"/>
    </source>
</evidence>
<accession>A0A8S3Z4S5</accession>
<dbReference type="PANTHER" id="PTHR45713:SF6">
    <property type="entry name" value="F5_8 TYPE C DOMAIN-CONTAINING PROTEIN"/>
    <property type="match status" value="1"/>
</dbReference>
<dbReference type="Proteomes" id="UP000678393">
    <property type="component" value="Unassembled WGS sequence"/>
</dbReference>
<reference evidence="1" key="1">
    <citation type="submission" date="2021-04" db="EMBL/GenBank/DDBJ databases">
        <authorList>
            <consortium name="Molecular Ecology Group"/>
        </authorList>
    </citation>
    <scope>NUCLEOTIDE SEQUENCE</scope>
</reference>
<dbReference type="PANTHER" id="PTHR45713">
    <property type="entry name" value="FTP DOMAIN-CONTAINING PROTEIN"/>
    <property type="match status" value="1"/>
</dbReference>
<proteinExistence type="predicted"/>
<gene>
    <name evidence="1" type="ORF">CUNI_LOCUS8158</name>
</gene>
<dbReference type="InterPro" id="IPR008979">
    <property type="entry name" value="Galactose-bd-like_sf"/>
</dbReference>
<dbReference type="EMBL" id="CAJHNH020001328">
    <property type="protein sequence ID" value="CAG5122600.1"/>
    <property type="molecule type" value="Genomic_DNA"/>
</dbReference>
<evidence type="ECO:0000313" key="2">
    <source>
        <dbReference type="Proteomes" id="UP000678393"/>
    </source>
</evidence>
<evidence type="ECO:0000313" key="1">
    <source>
        <dbReference type="EMBL" id="CAG5122600.1"/>
    </source>
</evidence>
<dbReference type="InterPro" id="IPR051941">
    <property type="entry name" value="BG_Antigen-Binding_Lectin"/>
</dbReference>
<sequence>MYISGGRNVALKQTARQSSVHIVSSKKSKQRLLVLTADLALDGNTNQDSWDGESCTHTNRSQENFWSVTLSIPALVNRYVIYNRIDENLMHRLLGFVLRSFDEDNQVVFNYTDENTSPKAIYLISHKNLSVKEVVISLNGSQTVLTLCEVEIYGDSECDYGYFGLECEQTCNCFFQEECFVSTGGCTSDCATGYLGKDCNTPCPSGQYGPSCTLSCSAFCARTSEDNKTCHHVTGECLNGCEIGYKTPTCVS</sequence>
<organism evidence="1 2">
    <name type="scientific">Candidula unifasciata</name>
    <dbReference type="NCBI Taxonomy" id="100452"/>
    <lineage>
        <taxon>Eukaryota</taxon>
        <taxon>Metazoa</taxon>
        <taxon>Spiralia</taxon>
        <taxon>Lophotrochozoa</taxon>
        <taxon>Mollusca</taxon>
        <taxon>Gastropoda</taxon>
        <taxon>Heterobranchia</taxon>
        <taxon>Euthyneura</taxon>
        <taxon>Panpulmonata</taxon>
        <taxon>Eupulmonata</taxon>
        <taxon>Stylommatophora</taxon>
        <taxon>Helicina</taxon>
        <taxon>Helicoidea</taxon>
        <taxon>Geomitridae</taxon>
        <taxon>Candidula</taxon>
    </lineage>
</organism>
<protein>
    <recommendedName>
        <fullName evidence="3">Fucolectin tachylectin-4 pentraxin-1 domain-containing protein</fullName>
    </recommendedName>
</protein>
<dbReference type="SUPFAM" id="SSF49785">
    <property type="entry name" value="Galactose-binding domain-like"/>
    <property type="match status" value="1"/>
</dbReference>
<dbReference type="AlphaFoldDB" id="A0A8S3Z4S5"/>
<dbReference type="Pfam" id="PF22633">
    <property type="entry name" value="F5_F8_type_C_2"/>
    <property type="match status" value="1"/>
</dbReference>
<feature type="non-terminal residue" evidence="1">
    <location>
        <position position="1"/>
    </location>
</feature>